<evidence type="ECO:0000313" key="1">
    <source>
        <dbReference type="Proteomes" id="UP000095286"/>
    </source>
</evidence>
<accession>A0AC35TMC0</accession>
<proteinExistence type="predicted"/>
<protein>
    <submittedName>
        <fullName evidence="2">Uncharacterized protein</fullName>
    </submittedName>
</protein>
<name>A0AC35TMC0_9BILA</name>
<dbReference type="WBParaSite" id="RSKR_0000202000.1">
    <property type="protein sequence ID" value="RSKR_0000202000.1"/>
    <property type="gene ID" value="RSKR_0000202000"/>
</dbReference>
<dbReference type="Proteomes" id="UP000095286">
    <property type="component" value="Unplaced"/>
</dbReference>
<reference evidence="2" key="1">
    <citation type="submission" date="2016-11" db="UniProtKB">
        <authorList>
            <consortium name="WormBaseParasite"/>
        </authorList>
    </citation>
    <scope>IDENTIFICATION</scope>
    <source>
        <strain evidence="2">KR3021</strain>
    </source>
</reference>
<evidence type="ECO:0000313" key="2">
    <source>
        <dbReference type="WBParaSite" id="RSKR_0000202000.1"/>
    </source>
</evidence>
<organism evidence="1 2">
    <name type="scientific">Rhabditophanes sp. KR3021</name>
    <dbReference type="NCBI Taxonomy" id="114890"/>
    <lineage>
        <taxon>Eukaryota</taxon>
        <taxon>Metazoa</taxon>
        <taxon>Ecdysozoa</taxon>
        <taxon>Nematoda</taxon>
        <taxon>Chromadorea</taxon>
        <taxon>Rhabditida</taxon>
        <taxon>Tylenchina</taxon>
        <taxon>Panagrolaimomorpha</taxon>
        <taxon>Strongyloidoidea</taxon>
        <taxon>Alloionematidae</taxon>
        <taxon>Rhabditophanes</taxon>
    </lineage>
</organism>
<sequence>MKKKQMKINRAKLEHGRGKGHHQLVPAMSDNRSVTAITSNSSQDIQAKLRENNNEEEKALSKECNEDTDSAKKSTNLRSLRGCKTSTNMNATLNNSMSELNTIMN</sequence>